<dbReference type="OMA" id="MTRYCPP"/>
<feature type="transmembrane region" description="Helical" evidence="2">
    <location>
        <begin position="184"/>
        <end position="203"/>
    </location>
</feature>
<dbReference type="Proteomes" id="UP000028545">
    <property type="component" value="Unassembled WGS sequence"/>
</dbReference>
<dbReference type="AlphaFoldDB" id="A0A084G3K8"/>
<evidence type="ECO:0000313" key="4">
    <source>
        <dbReference type="Proteomes" id="UP000028545"/>
    </source>
</evidence>
<dbReference type="EMBL" id="JOWA01000105">
    <property type="protein sequence ID" value="KEZ41920.1"/>
    <property type="molecule type" value="Genomic_DNA"/>
</dbReference>
<gene>
    <name evidence="3" type="ORF">SAPIO_CDS6623</name>
</gene>
<dbReference type="HOGENOM" id="CLU_015092_4_2_1"/>
<proteinExistence type="predicted"/>
<comment type="caution">
    <text evidence="3">The sequence shown here is derived from an EMBL/GenBank/DDBJ whole genome shotgun (WGS) entry which is preliminary data.</text>
</comment>
<sequence length="631" mass="68508">MNPPAQFGSIPQSGLPVPQQIPVTQQGAPAHVPPNGTRQLEISNPDYDPLIDTSSSSQKEEPYPTKRTSCLDVNIGEDNWLFECLSLLLSIACIGAIAAVLGTMDNRPLSQWHMPINPNALISIFATVAKAALLYPVAECISQFKWLYFRRYARKTIDMQRFDDASRGPWGSFCLLWHSKRRDALAVIGCIITILALAIDPFAQQIVSFPSRTVPSDTATAWIRRAQAYDSGTIVRTGLAKAQQIEPGMQGAILMGIYGKAGDPHFSCPTGNCTFPDLSTLGVCASCEDVTAESKSKCAPGNGASIISTCNVTTPGGFQLSATYGKGSSATSYWTNLNSTAARGNGSVSLATFALMKGPPDKHGAVNDERTVSECSIRFCERTYRAFRVTDGSPDAPSYNFRDINMTSVLSIENAPTATYVGYGTLPATDKPTNSFVINSADFNAISATLIALFTTSRYSDNAQDSSGGLDERGFDISNTLFQSTNLSHLMDNLADRMSDYIRSVTATDLVFINDAVDDAAAMINATTVTVEGISFREETYVHVSWPWFILPAGVVFAAAVFLLLTIIVNRASRGQIWKSSILPYIYHPLSGEMVAEQNSLEKLGEMSERASRTRARLFRYEDGHLRLAVS</sequence>
<dbReference type="GeneID" id="27725695"/>
<keyword evidence="2" id="KW-1133">Transmembrane helix</keyword>
<organism evidence="3 4">
    <name type="scientific">Pseudallescheria apiosperma</name>
    <name type="common">Scedosporium apiospermum</name>
    <dbReference type="NCBI Taxonomy" id="563466"/>
    <lineage>
        <taxon>Eukaryota</taxon>
        <taxon>Fungi</taxon>
        <taxon>Dikarya</taxon>
        <taxon>Ascomycota</taxon>
        <taxon>Pezizomycotina</taxon>
        <taxon>Sordariomycetes</taxon>
        <taxon>Hypocreomycetidae</taxon>
        <taxon>Microascales</taxon>
        <taxon>Microascaceae</taxon>
        <taxon>Scedosporium</taxon>
    </lineage>
</organism>
<dbReference type="PANTHER" id="PTHR35394">
    <property type="entry name" value="DUF3176 DOMAIN-CONTAINING PROTEIN"/>
    <property type="match status" value="1"/>
</dbReference>
<dbReference type="KEGG" id="sapo:SAPIO_CDS6623"/>
<dbReference type="OrthoDB" id="5242705at2759"/>
<feature type="transmembrane region" description="Helical" evidence="2">
    <location>
        <begin position="80"/>
        <end position="101"/>
    </location>
</feature>
<dbReference type="RefSeq" id="XP_016641719.1">
    <property type="nucleotide sequence ID" value="XM_016788675.1"/>
</dbReference>
<accession>A0A084G3K8</accession>
<dbReference type="InterPro" id="IPR021514">
    <property type="entry name" value="DUF3176"/>
</dbReference>
<dbReference type="Pfam" id="PF11374">
    <property type="entry name" value="DUF3176"/>
    <property type="match status" value="1"/>
</dbReference>
<keyword evidence="4" id="KW-1185">Reference proteome</keyword>
<evidence type="ECO:0000256" key="1">
    <source>
        <dbReference type="SAM" id="MobiDB-lite"/>
    </source>
</evidence>
<evidence type="ECO:0000256" key="2">
    <source>
        <dbReference type="SAM" id="Phobius"/>
    </source>
</evidence>
<protein>
    <submittedName>
        <fullName evidence="3">Uncharacterized protein</fullName>
    </submittedName>
</protein>
<keyword evidence="2" id="KW-0812">Transmembrane</keyword>
<feature type="region of interest" description="Disordered" evidence="1">
    <location>
        <begin position="1"/>
        <end position="64"/>
    </location>
</feature>
<evidence type="ECO:0000313" key="3">
    <source>
        <dbReference type="EMBL" id="KEZ41920.1"/>
    </source>
</evidence>
<dbReference type="PANTHER" id="PTHR35394:SF5">
    <property type="entry name" value="DUF3176 DOMAIN-CONTAINING PROTEIN"/>
    <property type="match status" value="1"/>
</dbReference>
<reference evidence="3 4" key="1">
    <citation type="journal article" date="2014" name="Genome Announc.">
        <title>Draft genome sequence of the pathogenic fungus Scedosporium apiospermum.</title>
        <authorList>
            <person name="Vandeputte P."/>
            <person name="Ghamrawi S."/>
            <person name="Rechenmann M."/>
            <person name="Iltis A."/>
            <person name="Giraud S."/>
            <person name="Fleury M."/>
            <person name="Thornton C."/>
            <person name="Delhaes L."/>
            <person name="Meyer W."/>
            <person name="Papon N."/>
            <person name="Bouchara J.P."/>
        </authorList>
    </citation>
    <scope>NUCLEOTIDE SEQUENCE [LARGE SCALE GENOMIC DNA]</scope>
    <source>
        <strain evidence="3 4">IHEM 14462</strain>
    </source>
</reference>
<feature type="transmembrane region" description="Helical" evidence="2">
    <location>
        <begin position="546"/>
        <end position="569"/>
    </location>
</feature>
<feature type="transmembrane region" description="Helical" evidence="2">
    <location>
        <begin position="121"/>
        <end position="141"/>
    </location>
</feature>
<name>A0A084G3K8_PSEDA</name>
<dbReference type="VEuPathDB" id="FungiDB:SAPIO_CDS6623"/>
<keyword evidence="2" id="KW-0472">Membrane</keyword>